<gene>
    <name evidence="2" type="ORF">LS71_008875</name>
</gene>
<dbReference type="PANTHER" id="PTHR39426:SF1">
    <property type="entry name" value="HOMOLOGY TO DEATH-ON-CURING PROTEIN OF PHAGE P1"/>
    <property type="match status" value="1"/>
</dbReference>
<feature type="domain" description="Fido" evidence="1">
    <location>
        <begin position="4"/>
        <end position="123"/>
    </location>
</feature>
<dbReference type="NCBIfam" id="TIGR01550">
    <property type="entry name" value="DOC_P1"/>
    <property type="match status" value="1"/>
</dbReference>
<name>A0A4U8T602_9HELI</name>
<organism evidence="2 3">
    <name type="scientific">Helicobacter jaachi</name>
    <dbReference type="NCBI Taxonomy" id="1677920"/>
    <lineage>
        <taxon>Bacteria</taxon>
        <taxon>Pseudomonadati</taxon>
        <taxon>Campylobacterota</taxon>
        <taxon>Epsilonproteobacteria</taxon>
        <taxon>Campylobacterales</taxon>
        <taxon>Helicobacteraceae</taxon>
        <taxon>Helicobacter</taxon>
    </lineage>
</organism>
<sequence length="130" mass="14556">MKYISLAQALIIHDDIIEKIGGLSGFHKEGIGLLQSALEHVKNDAFYPQMSDKLAHLMFACIKFHPFCDGNKRTAIYMGMHFLSLNGENIEGFAEYMEDKVVEVANSTLNKAQLRAYCEFFIGGKSNGTF</sequence>
<dbReference type="Pfam" id="PF02661">
    <property type="entry name" value="Fic"/>
    <property type="match status" value="1"/>
</dbReference>
<keyword evidence="3" id="KW-1185">Reference proteome</keyword>
<proteinExistence type="predicted"/>
<accession>A0A4U8T602</accession>
<evidence type="ECO:0000313" key="2">
    <source>
        <dbReference type="EMBL" id="TLD94924.1"/>
    </source>
</evidence>
<comment type="caution">
    <text evidence="2">The sequence shown here is derived from an EMBL/GenBank/DDBJ whole genome shotgun (WGS) entry which is preliminary data.</text>
</comment>
<dbReference type="OrthoDB" id="9802752at2"/>
<dbReference type="GO" id="GO:0016301">
    <property type="term" value="F:kinase activity"/>
    <property type="evidence" value="ECO:0007669"/>
    <property type="project" value="InterPro"/>
</dbReference>
<dbReference type="STRING" id="1677920.LS71_08760"/>
<protein>
    <submittedName>
        <fullName evidence="2">Type II toxin-antitoxin system death-on-curing family toxin</fullName>
    </submittedName>
</protein>
<evidence type="ECO:0000313" key="3">
    <source>
        <dbReference type="Proteomes" id="UP000029733"/>
    </source>
</evidence>
<dbReference type="InterPro" id="IPR003812">
    <property type="entry name" value="Fido"/>
</dbReference>
<dbReference type="Gene3D" id="1.20.120.1870">
    <property type="entry name" value="Fic/DOC protein, Fido domain"/>
    <property type="match status" value="1"/>
</dbReference>
<dbReference type="EMBL" id="JRPR02000013">
    <property type="protein sequence ID" value="TLD94924.1"/>
    <property type="molecule type" value="Genomic_DNA"/>
</dbReference>
<evidence type="ECO:0000259" key="1">
    <source>
        <dbReference type="PROSITE" id="PS51459"/>
    </source>
</evidence>
<reference evidence="2 3" key="1">
    <citation type="journal article" date="2014" name="Genome Announc.">
        <title>Draft genome sequences of eight enterohepatic helicobacter species isolated from both laboratory and wild rodents.</title>
        <authorList>
            <person name="Sheh A."/>
            <person name="Shen Z."/>
            <person name="Fox J.G."/>
        </authorList>
    </citation>
    <scope>NUCLEOTIDE SEQUENCE [LARGE SCALE GENOMIC DNA]</scope>
    <source>
        <strain evidence="2 3">MIT 09-6949</strain>
    </source>
</reference>
<dbReference type="InterPro" id="IPR036597">
    <property type="entry name" value="Fido-like_dom_sf"/>
</dbReference>
<dbReference type="InterPro" id="IPR006440">
    <property type="entry name" value="Doc"/>
</dbReference>
<dbReference type="AlphaFoldDB" id="A0A4U8T602"/>
<dbReference type="InterPro" id="IPR053737">
    <property type="entry name" value="Type_II_TA_Toxin"/>
</dbReference>
<dbReference type="SUPFAM" id="SSF140931">
    <property type="entry name" value="Fic-like"/>
    <property type="match status" value="1"/>
</dbReference>
<dbReference type="PROSITE" id="PS51459">
    <property type="entry name" value="FIDO"/>
    <property type="match status" value="1"/>
</dbReference>
<dbReference type="Proteomes" id="UP000029733">
    <property type="component" value="Unassembled WGS sequence"/>
</dbReference>
<dbReference type="PANTHER" id="PTHR39426">
    <property type="entry name" value="HOMOLOGY TO DEATH-ON-CURING PROTEIN OF PHAGE P1"/>
    <property type="match status" value="1"/>
</dbReference>
<dbReference type="RefSeq" id="WP_034356742.1">
    <property type="nucleotide sequence ID" value="NZ_JRPR02000013.1"/>
</dbReference>